<dbReference type="InterPro" id="IPR009010">
    <property type="entry name" value="Asp_de-COase-like_dom_sf"/>
</dbReference>
<feature type="region of interest" description="Disordered" evidence="3">
    <location>
        <begin position="145"/>
        <end position="165"/>
    </location>
</feature>
<name>A0A6B0GSG8_9EURY</name>
<evidence type="ECO:0000259" key="4">
    <source>
        <dbReference type="SMART" id="SM01072"/>
    </source>
</evidence>
<evidence type="ECO:0000259" key="5">
    <source>
        <dbReference type="SMART" id="SM01073"/>
    </source>
</evidence>
<reference evidence="6 7" key="1">
    <citation type="submission" date="2019-12" db="EMBL/GenBank/DDBJ databases">
        <title>Halocatena pleomorpha gen. nov. sp. nov., an extremely halophilic archaeon of family Halobacteriaceae isolated from saltpan soil.</title>
        <authorList>
            <person name="Pal Y."/>
            <person name="Verma A."/>
            <person name="Krishnamurthi S."/>
            <person name="Kumar P."/>
        </authorList>
    </citation>
    <scope>NUCLEOTIDE SEQUENCE [LARGE SCALE GENOMIC DNA]</scope>
    <source>
        <strain evidence="6 7">JCM 16495</strain>
    </source>
</reference>
<feature type="domain" description="CDC48 N-terminal subdomain" evidence="5">
    <location>
        <begin position="169"/>
        <end position="253"/>
    </location>
</feature>
<comment type="caution">
    <text evidence="6">The sequence shown here is derived from an EMBL/GenBank/DDBJ whole genome shotgun (WGS) entry which is preliminary data.</text>
</comment>
<evidence type="ECO:0000256" key="2">
    <source>
        <dbReference type="ARBA" id="ARBA00022840"/>
    </source>
</evidence>
<evidence type="ECO:0000313" key="6">
    <source>
        <dbReference type="EMBL" id="MWG35045.1"/>
    </source>
</evidence>
<protein>
    <submittedName>
        <fullName evidence="6">Uncharacterized protein</fullName>
    </submittedName>
</protein>
<dbReference type="RefSeq" id="WP_158204735.1">
    <property type="nucleotide sequence ID" value="NZ_WSZK01000017.1"/>
</dbReference>
<dbReference type="FunFam" id="2.40.40.20:FF:000007">
    <property type="entry name" value="AAA family ATPase"/>
    <property type="match status" value="1"/>
</dbReference>
<proteinExistence type="predicted"/>
<dbReference type="SUPFAM" id="SSF50692">
    <property type="entry name" value="ADC-like"/>
    <property type="match status" value="1"/>
</dbReference>
<dbReference type="Proteomes" id="UP000451471">
    <property type="component" value="Unassembled WGS sequence"/>
</dbReference>
<gene>
    <name evidence="6" type="ORF">GQS65_11200</name>
</gene>
<evidence type="ECO:0000313" key="7">
    <source>
        <dbReference type="Proteomes" id="UP000451471"/>
    </source>
</evidence>
<dbReference type="Pfam" id="PF02359">
    <property type="entry name" value="CDC48_N"/>
    <property type="match status" value="1"/>
</dbReference>
<keyword evidence="1" id="KW-0547">Nucleotide-binding</keyword>
<feature type="domain" description="CDC48" evidence="4">
    <location>
        <begin position="270"/>
        <end position="335"/>
    </location>
</feature>
<dbReference type="InterPro" id="IPR004201">
    <property type="entry name" value="Cdc48_dom2"/>
</dbReference>
<dbReference type="AlphaFoldDB" id="A0A6B0GSG8"/>
<organism evidence="6 7">
    <name type="scientific">Halomarina oriensis</name>
    <dbReference type="NCBI Taxonomy" id="671145"/>
    <lineage>
        <taxon>Archaea</taxon>
        <taxon>Methanobacteriati</taxon>
        <taxon>Methanobacteriota</taxon>
        <taxon>Stenosarchaea group</taxon>
        <taxon>Halobacteria</taxon>
        <taxon>Halobacteriales</taxon>
        <taxon>Natronomonadaceae</taxon>
        <taxon>Halomarina</taxon>
    </lineage>
</organism>
<accession>A0A6B0GSG8</accession>
<dbReference type="EMBL" id="WSZK01000017">
    <property type="protein sequence ID" value="MWG35045.1"/>
    <property type="molecule type" value="Genomic_DNA"/>
</dbReference>
<dbReference type="GO" id="GO:0005524">
    <property type="term" value="F:ATP binding"/>
    <property type="evidence" value="ECO:0007669"/>
    <property type="project" value="UniProtKB-KW"/>
</dbReference>
<dbReference type="InterPro" id="IPR003338">
    <property type="entry name" value="CDC4_N-term_subdom"/>
</dbReference>
<dbReference type="SMART" id="SM01072">
    <property type="entry name" value="CDC48_2"/>
    <property type="match status" value="1"/>
</dbReference>
<dbReference type="InterPro" id="IPR029067">
    <property type="entry name" value="CDC48_domain_2-like_sf"/>
</dbReference>
<sequence length="336" mass="37990">MPVRPITDPPDEHREVIMQSSPADWEFFDIPETWVLTTNRDYSIAMLYPTEMENEKLDRSSWTSVFPDSTFSLNMIRVLYRGAPFTQVVVVQVDEYRTTIVVPNTDLSAAEDESSQVLTEFEMHLSDIMSGGGLHDYDLDIRIEGQPDREPHETPSVKSPPTRIPEPLRLRVEKGNPNDEGRPIARISPDVFDQLDAEPGDFVEITGADSVFARLYRSDRKHWNPETIHLNGTLREKAGVDVEDYIRIRHAGAREAQTITVSPSEETPVQFDADPQAVVKQQLRGRTLVEGFLLTISDKESRLSPRDKVFSIVETNPAGAVLVTPDTEFQIKSNDD</sequence>
<evidence type="ECO:0000256" key="3">
    <source>
        <dbReference type="SAM" id="MobiDB-lite"/>
    </source>
</evidence>
<keyword evidence="2" id="KW-0067">ATP-binding</keyword>
<dbReference type="OrthoDB" id="350831at2157"/>
<keyword evidence="7" id="KW-1185">Reference proteome</keyword>
<evidence type="ECO:0000256" key="1">
    <source>
        <dbReference type="ARBA" id="ARBA00022741"/>
    </source>
</evidence>
<dbReference type="Gene3D" id="3.10.330.10">
    <property type="match status" value="1"/>
</dbReference>
<feature type="compositionally biased region" description="Basic and acidic residues" evidence="3">
    <location>
        <begin position="145"/>
        <end position="155"/>
    </location>
</feature>
<dbReference type="Pfam" id="PF02933">
    <property type="entry name" value="CDC48_2"/>
    <property type="match status" value="1"/>
</dbReference>
<dbReference type="SUPFAM" id="SSF54585">
    <property type="entry name" value="Cdc48 domain 2-like"/>
    <property type="match status" value="1"/>
</dbReference>
<dbReference type="SMART" id="SM01073">
    <property type="entry name" value="CDC48_N"/>
    <property type="match status" value="1"/>
</dbReference>
<dbReference type="Gene3D" id="2.40.40.20">
    <property type="match status" value="1"/>
</dbReference>